<name>A0A9D2GY41_9BACE</name>
<gene>
    <name evidence="1" type="ORF">H9807_01885</name>
</gene>
<accession>A0A9D2GY41</accession>
<protein>
    <submittedName>
        <fullName evidence="1">Uncharacterized protein</fullName>
    </submittedName>
</protein>
<evidence type="ECO:0000313" key="2">
    <source>
        <dbReference type="Proteomes" id="UP000824108"/>
    </source>
</evidence>
<dbReference type="AlphaFoldDB" id="A0A9D2GY41"/>
<sequence>MNTLEAETLRRELLRDILDVEDVDLLKKMRRSFNRLCAQHPVPSHVSEPPEPYTLKELNDRIDEAEAEIEAGETLSSQEVFEHLEHKYPWLCK</sequence>
<reference evidence="1" key="1">
    <citation type="journal article" date="2021" name="PeerJ">
        <title>Extensive microbial diversity within the chicken gut microbiome revealed by metagenomics and culture.</title>
        <authorList>
            <person name="Gilroy R."/>
            <person name="Ravi A."/>
            <person name="Getino M."/>
            <person name="Pursley I."/>
            <person name="Horton D.L."/>
            <person name="Alikhan N.F."/>
            <person name="Baker D."/>
            <person name="Gharbi K."/>
            <person name="Hall N."/>
            <person name="Watson M."/>
            <person name="Adriaenssens E.M."/>
            <person name="Foster-Nyarko E."/>
            <person name="Jarju S."/>
            <person name="Secka A."/>
            <person name="Antonio M."/>
            <person name="Oren A."/>
            <person name="Chaudhuri R.R."/>
            <person name="La Ragione R."/>
            <person name="Hildebrand F."/>
            <person name="Pallen M.J."/>
        </authorList>
    </citation>
    <scope>NUCLEOTIDE SEQUENCE</scope>
    <source>
        <strain evidence="1">CHK118-2852</strain>
    </source>
</reference>
<comment type="caution">
    <text evidence="1">The sequence shown here is derived from an EMBL/GenBank/DDBJ whole genome shotgun (WGS) entry which is preliminary data.</text>
</comment>
<reference evidence="1" key="2">
    <citation type="submission" date="2021-04" db="EMBL/GenBank/DDBJ databases">
        <authorList>
            <person name="Gilroy R."/>
        </authorList>
    </citation>
    <scope>NUCLEOTIDE SEQUENCE</scope>
    <source>
        <strain evidence="1">CHK118-2852</strain>
    </source>
</reference>
<evidence type="ECO:0000313" key="1">
    <source>
        <dbReference type="EMBL" id="HIZ90865.1"/>
    </source>
</evidence>
<dbReference type="Proteomes" id="UP000824108">
    <property type="component" value="Unassembled WGS sequence"/>
</dbReference>
<dbReference type="EMBL" id="DXAV01000017">
    <property type="protein sequence ID" value="HIZ90865.1"/>
    <property type="molecule type" value="Genomic_DNA"/>
</dbReference>
<proteinExistence type="predicted"/>
<organism evidence="1 2">
    <name type="scientific">Candidatus Bacteroides merdavium</name>
    <dbReference type="NCBI Taxonomy" id="2838472"/>
    <lineage>
        <taxon>Bacteria</taxon>
        <taxon>Pseudomonadati</taxon>
        <taxon>Bacteroidota</taxon>
        <taxon>Bacteroidia</taxon>
        <taxon>Bacteroidales</taxon>
        <taxon>Bacteroidaceae</taxon>
        <taxon>Bacteroides</taxon>
    </lineage>
</organism>